<dbReference type="PANTHER" id="PTHR39953">
    <property type="entry name" value="RE54151P"/>
    <property type="match status" value="1"/>
</dbReference>
<proteinExistence type="predicted"/>
<keyword evidence="2" id="KW-1185">Reference proteome</keyword>
<comment type="caution">
    <text evidence="1">The sequence shown here is derived from an EMBL/GenBank/DDBJ whole genome shotgun (WGS) entry which is preliminary data.</text>
</comment>
<evidence type="ECO:0000313" key="1">
    <source>
        <dbReference type="EMBL" id="GBL81423.1"/>
    </source>
</evidence>
<dbReference type="GO" id="GO:0006281">
    <property type="term" value="P:DNA repair"/>
    <property type="evidence" value="ECO:0007669"/>
    <property type="project" value="UniProtKB-ARBA"/>
</dbReference>
<dbReference type="AlphaFoldDB" id="A0A4Y2ANP3"/>
<organism evidence="1 2">
    <name type="scientific">Araneus ventricosus</name>
    <name type="common">Orbweaver spider</name>
    <name type="synonym">Epeira ventricosa</name>
    <dbReference type="NCBI Taxonomy" id="182803"/>
    <lineage>
        <taxon>Eukaryota</taxon>
        <taxon>Metazoa</taxon>
        <taxon>Ecdysozoa</taxon>
        <taxon>Arthropoda</taxon>
        <taxon>Chelicerata</taxon>
        <taxon>Arachnida</taxon>
        <taxon>Araneae</taxon>
        <taxon>Araneomorphae</taxon>
        <taxon>Entelegynae</taxon>
        <taxon>Araneoidea</taxon>
        <taxon>Araneidae</taxon>
        <taxon>Araneus</taxon>
    </lineage>
</organism>
<name>A0A4Y2ANP3_ARAVE</name>
<dbReference type="PANTHER" id="PTHR39953:SF1">
    <property type="entry name" value="RE54151P"/>
    <property type="match status" value="1"/>
</dbReference>
<accession>A0A4Y2ANP3</accession>
<dbReference type="EMBL" id="BGPR01000025">
    <property type="protein sequence ID" value="GBL81423.1"/>
    <property type="molecule type" value="Genomic_DNA"/>
</dbReference>
<protein>
    <submittedName>
        <fullName evidence="1">Uncharacterized protein</fullName>
    </submittedName>
</protein>
<dbReference type="Gene3D" id="3.90.320.10">
    <property type="match status" value="1"/>
</dbReference>
<dbReference type="InterPro" id="IPR011604">
    <property type="entry name" value="PDDEXK-like_dom_sf"/>
</dbReference>
<evidence type="ECO:0000313" key="2">
    <source>
        <dbReference type="Proteomes" id="UP000499080"/>
    </source>
</evidence>
<sequence>MGINDTILTNYYREINSEEKLSIHQLLLDFFQLPQQDSKAASDFLKYCSSQMSEAACDEALRKTKSQHKSKLWHEMRYGRITASKAYESAQCQTMHVSLVQCIMGASSLKDTNVMKRGKK</sequence>
<dbReference type="Proteomes" id="UP000499080">
    <property type="component" value="Unassembled WGS sequence"/>
</dbReference>
<gene>
    <name evidence="1" type="ORF">AVEN_143707_1</name>
</gene>
<reference evidence="1 2" key="1">
    <citation type="journal article" date="2019" name="Sci. Rep.">
        <title>Orb-weaving spider Araneus ventricosus genome elucidates the spidroin gene catalogue.</title>
        <authorList>
            <person name="Kono N."/>
            <person name="Nakamura H."/>
            <person name="Ohtoshi R."/>
            <person name="Moran D.A.P."/>
            <person name="Shinohara A."/>
            <person name="Yoshida Y."/>
            <person name="Fujiwara M."/>
            <person name="Mori M."/>
            <person name="Tomita M."/>
            <person name="Arakawa K."/>
        </authorList>
    </citation>
    <scope>NUCLEOTIDE SEQUENCE [LARGE SCALE GENOMIC DNA]</scope>
</reference>
<dbReference type="InterPro" id="IPR011335">
    <property type="entry name" value="Restrct_endonuc-II-like"/>
</dbReference>
<dbReference type="OrthoDB" id="261614at2759"/>
<dbReference type="SUPFAM" id="SSF52980">
    <property type="entry name" value="Restriction endonuclease-like"/>
    <property type="match status" value="1"/>
</dbReference>